<evidence type="ECO:0000313" key="2">
    <source>
        <dbReference type="Proteomes" id="UP000679008"/>
    </source>
</evidence>
<sequence>MSLFDINNDNNFDITYGIDSTIRKSIEKSIENDSIETFNVLNGFVVNVLILSIQNRSINHFKKYITFPASYYHITFLKAKENIKFQKLHKYCTQRASMQLKEIISYYLRYNEKDVEDRNFEELKVNNIFYYNAFNGFNRLIYSMIRNGDISEFDYTINEYYLIDQFIYNSYYDLKNEIRFNFRNEPQDELELKKELYEYVKYFDEYKRHVIIGLRYWSIFLYSTENNNLEITNKYLERLKMFSNYQEMLKDIIYLRSYPKFEYFEWNSWDYKERPNGVAYSPPNPRNWLTFGFLIDLIRSENAYLSSEFLNSKELSQINYLSDTIEEDSKILLNKFEFWEPLLNVKTKEELESRILIIISSLKSLKRESINITDREIAEKELNIERITDFKNLIGKSWDDNSNIGKLFFDKKNIELVHSDIKFIGQKTFFEKAKKMFIDGDNYQQIYNIGEIGGRTSRWIDDEFFDTIFSGNENFIKGNNILDSINKCLNNLESKETIPTTIIIPSEFSYKDKIFLNDPDFIRKINIDGLDEGNELNNYFLGTYKGINIYLSHSDFINNKVIVSDFRSAFKMKYKTNPDWYHNVLKIEVDLIDDDDAEKIYNLNPRKWVIRDNGIDLTKEEALILMKNAVNLEIGSYNEFEITNKDSFVVGLIQNKTEE</sequence>
<accession>A0ABS5D160</accession>
<name>A0ABS5D160_9FLAO</name>
<gene>
    <name evidence="1" type="ORF">KBJ98_03455</name>
</gene>
<proteinExistence type="predicted"/>
<comment type="caution">
    <text evidence="1">The sequence shown here is derived from an EMBL/GenBank/DDBJ whole genome shotgun (WGS) entry which is preliminary data.</text>
</comment>
<protein>
    <submittedName>
        <fullName evidence="1">Uncharacterized protein</fullName>
    </submittedName>
</protein>
<reference evidence="1 2" key="1">
    <citation type="submission" date="2021-04" db="EMBL/GenBank/DDBJ databases">
        <title>Description of novel Flavobacterium sp. F-328.</title>
        <authorList>
            <person name="Saticioglu I.B."/>
        </authorList>
    </citation>
    <scope>NUCLEOTIDE SEQUENCE [LARGE SCALE GENOMIC DNA]</scope>
    <source>
        <strain evidence="1 2">F-328</strain>
    </source>
</reference>
<dbReference type="Proteomes" id="UP000679008">
    <property type="component" value="Unassembled WGS sequence"/>
</dbReference>
<organism evidence="1 2">
    <name type="scientific">Flavobacterium erciyesense</name>
    <dbReference type="NCBI Taxonomy" id="2825842"/>
    <lineage>
        <taxon>Bacteria</taxon>
        <taxon>Pseudomonadati</taxon>
        <taxon>Bacteroidota</taxon>
        <taxon>Flavobacteriia</taxon>
        <taxon>Flavobacteriales</taxon>
        <taxon>Flavobacteriaceae</taxon>
        <taxon>Flavobacterium</taxon>
    </lineage>
</organism>
<dbReference type="RefSeq" id="WP_210788290.1">
    <property type="nucleotide sequence ID" value="NZ_JAGPXB010000002.1"/>
</dbReference>
<dbReference type="EMBL" id="JAGPXB010000002">
    <property type="protein sequence ID" value="MBQ0907755.1"/>
    <property type="molecule type" value="Genomic_DNA"/>
</dbReference>
<evidence type="ECO:0000313" key="1">
    <source>
        <dbReference type="EMBL" id="MBQ0907755.1"/>
    </source>
</evidence>
<keyword evidence="2" id="KW-1185">Reference proteome</keyword>